<sequence>MWLLDAKTIQLREFADNEIPRYAILSHTWGSITEEVTFADMLEAAERASAGDEKPHIETAKKTGFFKIESSCRQALADEIDYVWVDTCCINKNSLTDLSEAINSMFRWYQGARVCYAFLADVPPKTPSEKWLRHLYAARWFQRGWTLQELLAPPDVRFYSKDWTFIGTRSKMRHTIARITGIDVAYLDGKDLRHASVAKKMSWASQRTTTRLEDTAYCLLGIFNVNMPLLYGEGNKAFLRLQEEIIKDSEDQSIFAWGSRQPWSGALRLRGLFARSPAEFAESGDIVPSPGLLSSNPYALTNRGLRIEL</sequence>
<name>A0A6G1I2C5_9PEZI</name>
<protein>
    <submittedName>
        <fullName evidence="3">HET-domain-containing protein</fullName>
    </submittedName>
</protein>
<evidence type="ECO:0000313" key="4">
    <source>
        <dbReference type="Proteomes" id="UP000799640"/>
    </source>
</evidence>
<evidence type="ECO:0000313" key="3">
    <source>
        <dbReference type="EMBL" id="KAF2402463.1"/>
    </source>
</evidence>
<dbReference type="EMBL" id="ML996691">
    <property type="protein sequence ID" value="KAF2402463.1"/>
    <property type="molecule type" value="Genomic_DNA"/>
</dbReference>
<dbReference type="Proteomes" id="UP000799640">
    <property type="component" value="Unassembled WGS sequence"/>
</dbReference>
<proteinExistence type="predicted"/>
<evidence type="ECO:0000259" key="2">
    <source>
        <dbReference type="Pfam" id="PF26640"/>
    </source>
</evidence>
<organism evidence="3 4">
    <name type="scientific">Trichodelitschia bisporula</name>
    <dbReference type="NCBI Taxonomy" id="703511"/>
    <lineage>
        <taxon>Eukaryota</taxon>
        <taxon>Fungi</taxon>
        <taxon>Dikarya</taxon>
        <taxon>Ascomycota</taxon>
        <taxon>Pezizomycotina</taxon>
        <taxon>Dothideomycetes</taxon>
        <taxon>Dothideomycetes incertae sedis</taxon>
        <taxon>Phaeotrichales</taxon>
        <taxon>Phaeotrichaceae</taxon>
        <taxon>Trichodelitschia</taxon>
    </lineage>
</organism>
<feature type="domain" description="DUF8212" evidence="2">
    <location>
        <begin position="236"/>
        <end position="260"/>
    </location>
</feature>
<dbReference type="Pfam" id="PF06985">
    <property type="entry name" value="HET"/>
    <property type="match status" value="1"/>
</dbReference>
<dbReference type="PANTHER" id="PTHR10622:SF10">
    <property type="entry name" value="HET DOMAIN-CONTAINING PROTEIN"/>
    <property type="match status" value="1"/>
</dbReference>
<dbReference type="PANTHER" id="PTHR10622">
    <property type="entry name" value="HET DOMAIN-CONTAINING PROTEIN"/>
    <property type="match status" value="1"/>
</dbReference>
<dbReference type="AlphaFoldDB" id="A0A6G1I2C5"/>
<gene>
    <name evidence="3" type="ORF">EJ06DRAFT_465719</name>
</gene>
<accession>A0A6G1I2C5</accession>
<dbReference type="Pfam" id="PF26640">
    <property type="entry name" value="DUF8212"/>
    <property type="match status" value="1"/>
</dbReference>
<feature type="non-terminal residue" evidence="3">
    <location>
        <position position="309"/>
    </location>
</feature>
<reference evidence="3" key="1">
    <citation type="journal article" date="2020" name="Stud. Mycol.">
        <title>101 Dothideomycetes genomes: a test case for predicting lifestyles and emergence of pathogens.</title>
        <authorList>
            <person name="Haridas S."/>
            <person name="Albert R."/>
            <person name="Binder M."/>
            <person name="Bloem J."/>
            <person name="Labutti K."/>
            <person name="Salamov A."/>
            <person name="Andreopoulos B."/>
            <person name="Baker S."/>
            <person name="Barry K."/>
            <person name="Bills G."/>
            <person name="Bluhm B."/>
            <person name="Cannon C."/>
            <person name="Castanera R."/>
            <person name="Culley D."/>
            <person name="Daum C."/>
            <person name="Ezra D."/>
            <person name="Gonzalez J."/>
            <person name="Henrissat B."/>
            <person name="Kuo A."/>
            <person name="Liang C."/>
            <person name="Lipzen A."/>
            <person name="Lutzoni F."/>
            <person name="Magnuson J."/>
            <person name="Mondo S."/>
            <person name="Nolan M."/>
            <person name="Ohm R."/>
            <person name="Pangilinan J."/>
            <person name="Park H.-J."/>
            <person name="Ramirez L."/>
            <person name="Alfaro M."/>
            <person name="Sun H."/>
            <person name="Tritt A."/>
            <person name="Yoshinaga Y."/>
            <person name="Zwiers L.-H."/>
            <person name="Turgeon B."/>
            <person name="Goodwin S."/>
            <person name="Spatafora J."/>
            <person name="Crous P."/>
            <person name="Grigoriev I."/>
        </authorList>
    </citation>
    <scope>NUCLEOTIDE SEQUENCE</scope>
    <source>
        <strain evidence="3">CBS 262.69</strain>
    </source>
</reference>
<evidence type="ECO:0000259" key="1">
    <source>
        <dbReference type="Pfam" id="PF06985"/>
    </source>
</evidence>
<feature type="domain" description="Heterokaryon incompatibility" evidence="1">
    <location>
        <begin position="22"/>
        <end position="121"/>
    </location>
</feature>
<keyword evidence="4" id="KW-1185">Reference proteome</keyword>
<dbReference type="InterPro" id="IPR010730">
    <property type="entry name" value="HET"/>
</dbReference>
<dbReference type="InterPro" id="IPR058525">
    <property type="entry name" value="DUF8212"/>
</dbReference>
<dbReference type="OrthoDB" id="20872at2759"/>